<evidence type="ECO:0000256" key="1">
    <source>
        <dbReference type="SAM" id="MobiDB-lite"/>
    </source>
</evidence>
<accession>G4YEE1</accession>
<keyword evidence="3" id="KW-1185">Reference proteome</keyword>
<dbReference type="AlphaFoldDB" id="G4YEE1"/>
<evidence type="ECO:0000313" key="2">
    <source>
        <dbReference type="EMBL" id="EGZ26848.1"/>
    </source>
</evidence>
<sequence>MALQKEIYNLLRQSNKIKNVIGVFCNVYDLAAHMCPTITPKSEDFLRKRWNALRTAESRKNRTKVVLRVPPAKKIEQDLFPHVEETLAVPSEKSAEAQQWGTSIMPIAALVQRNERLASCVAVSAAGDVSTPSLPRAVRRIAGTEIELIDDATREHLRQFAASLPRSKGKWALVFSEFQAKHPTTNLDAEKLRCRLKAKRQSRKRALDPPPQEQTAAAPTQLAAEPLKRSRTKPPGRAACQSCRDLHHKCGPDSTNRKCQHRQTEDPRITAFFAAAGRDQAAVGGDQAK</sequence>
<dbReference type="KEGG" id="psoj:PHYSODRAFT_293017"/>
<organism evidence="2 3">
    <name type="scientific">Phytophthora sojae (strain P6497)</name>
    <name type="common">Soybean stem and root rot agent</name>
    <name type="synonym">Phytophthora megasperma f. sp. glycines</name>
    <dbReference type="NCBI Taxonomy" id="1094619"/>
    <lineage>
        <taxon>Eukaryota</taxon>
        <taxon>Sar</taxon>
        <taxon>Stramenopiles</taxon>
        <taxon>Oomycota</taxon>
        <taxon>Peronosporomycetes</taxon>
        <taxon>Peronosporales</taxon>
        <taxon>Peronosporaceae</taxon>
        <taxon>Phytophthora</taxon>
    </lineage>
</organism>
<dbReference type="EMBL" id="JH159151">
    <property type="protein sequence ID" value="EGZ26848.1"/>
    <property type="molecule type" value="Genomic_DNA"/>
</dbReference>
<feature type="region of interest" description="Disordered" evidence="1">
    <location>
        <begin position="198"/>
        <end position="240"/>
    </location>
</feature>
<evidence type="ECO:0000313" key="3">
    <source>
        <dbReference type="Proteomes" id="UP000002640"/>
    </source>
</evidence>
<dbReference type="GeneID" id="20640933"/>
<reference evidence="2 3" key="1">
    <citation type="journal article" date="2006" name="Science">
        <title>Phytophthora genome sequences uncover evolutionary origins and mechanisms of pathogenesis.</title>
        <authorList>
            <person name="Tyler B.M."/>
            <person name="Tripathy S."/>
            <person name="Zhang X."/>
            <person name="Dehal P."/>
            <person name="Jiang R.H."/>
            <person name="Aerts A."/>
            <person name="Arredondo F.D."/>
            <person name="Baxter L."/>
            <person name="Bensasson D."/>
            <person name="Beynon J.L."/>
            <person name="Chapman J."/>
            <person name="Damasceno C.M."/>
            <person name="Dorrance A.E."/>
            <person name="Dou D."/>
            <person name="Dickerman A.W."/>
            <person name="Dubchak I.L."/>
            <person name="Garbelotto M."/>
            <person name="Gijzen M."/>
            <person name="Gordon S.G."/>
            <person name="Govers F."/>
            <person name="Grunwald N.J."/>
            <person name="Huang W."/>
            <person name="Ivors K.L."/>
            <person name="Jones R.W."/>
            <person name="Kamoun S."/>
            <person name="Krampis K."/>
            <person name="Lamour K.H."/>
            <person name="Lee M.K."/>
            <person name="McDonald W.H."/>
            <person name="Medina M."/>
            <person name="Meijer H.J."/>
            <person name="Nordberg E.K."/>
            <person name="Maclean D.J."/>
            <person name="Ospina-Giraldo M.D."/>
            <person name="Morris P.F."/>
            <person name="Phuntumart V."/>
            <person name="Putnam N.H."/>
            <person name="Rash S."/>
            <person name="Rose J.K."/>
            <person name="Sakihama Y."/>
            <person name="Salamov A.A."/>
            <person name="Savidor A."/>
            <person name="Scheuring C.F."/>
            <person name="Smith B.M."/>
            <person name="Sobral B.W."/>
            <person name="Terry A."/>
            <person name="Torto-Alalibo T.A."/>
            <person name="Win J."/>
            <person name="Xu Z."/>
            <person name="Zhang H."/>
            <person name="Grigoriev I.V."/>
            <person name="Rokhsar D.S."/>
            <person name="Boore J.L."/>
        </authorList>
    </citation>
    <scope>NUCLEOTIDE SEQUENCE [LARGE SCALE GENOMIC DNA]</scope>
    <source>
        <strain evidence="2 3">P6497</strain>
    </source>
</reference>
<feature type="region of interest" description="Disordered" evidence="1">
    <location>
        <begin position="246"/>
        <end position="265"/>
    </location>
</feature>
<protein>
    <submittedName>
        <fullName evidence="2">Uncharacterized protein</fullName>
    </submittedName>
</protein>
<dbReference type="Proteomes" id="UP000002640">
    <property type="component" value="Unassembled WGS sequence"/>
</dbReference>
<feature type="compositionally biased region" description="Low complexity" evidence="1">
    <location>
        <begin position="213"/>
        <end position="225"/>
    </location>
</feature>
<proteinExistence type="predicted"/>
<dbReference type="InParanoid" id="G4YEE1"/>
<dbReference type="RefSeq" id="XP_009514123.1">
    <property type="nucleotide sequence ID" value="XM_009515828.1"/>
</dbReference>
<name>G4YEE1_PHYSP</name>
<gene>
    <name evidence="2" type="ORF">PHYSODRAFT_293017</name>
</gene>